<dbReference type="GO" id="GO:0008237">
    <property type="term" value="F:metallopeptidase activity"/>
    <property type="evidence" value="ECO:0007669"/>
    <property type="project" value="InterPro"/>
</dbReference>
<dbReference type="RefSeq" id="WP_145058056.1">
    <property type="nucleotide sequence ID" value="NZ_CP036263.1"/>
</dbReference>
<dbReference type="OrthoDB" id="275801at2"/>
<evidence type="ECO:0000256" key="2">
    <source>
        <dbReference type="SAM" id="SignalP"/>
    </source>
</evidence>
<name>A0A517MRR3_9BACT</name>
<dbReference type="EMBL" id="CP036263">
    <property type="protein sequence ID" value="QDS97571.1"/>
    <property type="molecule type" value="Genomic_DNA"/>
</dbReference>
<keyword evidence="2" id="KW-0732">Signal</keyword>
<dbReference type="SUPFAM" id="SSF55486">
    <property type="entry name" value="Metalloproteases ('zincins'), catalytic domain"/>
    <property type="match status" value="1"/>
</dbReference>
<feature type="signal peptide" evidence="2">
    <location>
        <begin position="1"/>
        <end position="33"/>
    </location>
</feature>
<organism evidence="3 4">
    <name type="scientific">Adhaeretor mobilis</name>
    <dbReference type="NCBI Taxonomy" id="1930276"/>
    <lineage>
        <taxon>Bacteria</taxon>
        <taxon>Pseudomonadati</taxon>
        <taxon>Planctomycetota</taxon>
        <taxon>Planctomycetia</taxon>
        <taxon>Pirellulales</taxon>
        <taxon>Lacipirellulaceae</taxon>
        <taxon>Adhaeretor</taxon>
    </lineage>
</organism>
<protein>
    <submittedName>
        <fullName evidence="3">Uncharacterized protein</fullName>
    </submittedName>
</protein>
<dbReference type="AlphaFoldDB" id="A0A517MRR3"/>
<evidence type="ECO:0000313" key="3">
    <source>
        <dbReference type="EMBL" id="QDS97571.1"/>
    </source>
</evidence>
<gene>
    <name evidence="3" type="ORF">HG15A2_08340</name>
</gene>
<reference evidence="3 4" key="1">
    <citation type="submission" date="2019-02" db="EMBL/GenBank/DDBJ databases">
        <title>Deep-cultivation of Planctomycetes and their phenomic and genomic characterization uncovers novel biology.</title>
        <authorList>
            <person name="Wiegand S."/>
            <person name="Jogler M."/>
            <person name="Boedeker C."/>
            <person name="Pinto D."/>
            <person name="Vollmers J."/>
            <person name="Rivas-Marin E."/>
            <person name="Kohn T."/>
            <person name="Peeters S.H."/>
            <person name="Heuer A."/>
            <person name="Rast P."/>
            <person name="Oberbeckmann S."/>
            <person name="Bunk B."/>
            <person name="Jeske O."/>
            <person name="Meyerdierks A."/>
            <person name="Storesund J.E."/>
            <person name="Kallscheuer N."/>
            <person name="Luecker S."/>
            <person name="Lage O.M."/>
            <person name="Pohl T."/>
            <person name="Merkel B.J."/>
            <person name="Hornburger P."/>
            <person name="Mueller R.-W."/>
            <person name="Bruemmer F."/>
            <person name="Labrenz M."/>
            <person name="Spormann A.M."/>
            <person name="Op den Camp H."/>
            <person name="Overmann J."/>
            <person name="Amann R."/>
            <person name="Jetten M.S.M."/>
            <person name="Mascher T."/>
            <person name="Medema M.H."/>
            <person name="Devos D.P."/>
            <person name="Kaster A.-K."/>
            <person name="Ovreas L."/>
            <person name="Rohde M."/>
            <person name="Galperin M.Y."/>
            <person name="Jogler C."/>
        </authorList>
    </citation>
    <scope>NUCLEOTIDE SEQUENCE [LARGE SCALE GENOMIC DNA]</scope>
    <source>
        <strain evidence="3 4">HG15A2</strain>
    </source>
</reference>
<accession>A0A517MRR3</accession>
<feature type="chain" id="PRO_5021758331" evidence="2">
    <location>
        <begin position="34"/>
        <end position="512"/>
    </location>
</feature>
<proteinExistence type="predicted"/>
<dbReference type="Gene3D" id="2.60.120.380">
    <property type="match status" value="1"/>
</dbReference>
<dbReference type="KEGG" id="amob:HG15A2_08340"/>
<dbReference type="Gene3D" id="3.40.390.10">
    <property type="entry name" value="Collagenase (Catalytic Domain)"/>
    <property type="match status" value="1"/>
</dbReference>
<keyword evidence="4" id="KW-1185">Reference proteome</keyword>
<feature type="region of interest" description="Disordered" evidence="1">
    <location>
        <begin position="136"/>
        <end position="161"/>
    </location>
</feature>
<dbReference type="Proteomes" id="UP000319852">
    <property type="component" value="Chromosome"/>
</dbReference>
<sequence length="512" mass="54160" precursor="true">MNPLILHRLELHCFVILLSPLVLLSASAAPASAIDVWVDFTSDFHDGNDGAPNGVADWIDELNEATSRSGGVTNESPSQNQFTAADRFEIENNILADLNQIYDGYSVNFVTLQPAGEHDVVYLGADNDASGVDGSFGKASGDLGNTRTRTYPTNPSGNPGGVSRVFTGNFNGALEPAFNSLQESIDEISTSLAGTAAHEFGHSLGLFHHYTYSAEGIVPSNSSNTGGLQNQHILATGSTGVSEAERESIRTLSPFSRVILDIAGGSQTHGGAAVVNNPVLSDTSELNGGDAGDSLPQAQQLSFSIGESSGKEISFIEADLDNSPTDIDVYRFTTSVEATLTAHVFTSRLPGLDNFDSVLELVDVTGTVLGVSDDIGWSNDKFGDIPNPADDDTGSFLVNLTVDPGSYYLRVSTATTDIDAAASVGDEYWLITSLDRQFVNPGDFDVDGDVDGADFLKWQRDVGNAQELTDWQSNYGGSDMNGLASSHAVPEPNATTLALLALMLVSTSKSRR</sequence>
<dbReference type="InterPro" id="IPR024079">
    <property type="entry name" value="MetalloPept_cat_dom_sf"/>
</dbReference>
<feature type="compositionally biased region" description="Polar residues" evidence="1">
    <location>
        <begin position="143"/>
        <end position="157"/>
    </location>
</feature>
<evidence type="ECO:0000256" key="1">
    <source>
        <dbReference type="SAM" id="MobiDB-lite"/>
    </source>
</evidence>
<evidence type="ECO:0000313" key="4">
    <source>
        <dbReference type="Proteomes" id="UP000319852"/>
    </source>
</evidence>